<dbReference type="CDD" id="cd18037">
    <property type="entry name" value="DEXSc_Pif1_like"/>
    <property type="match status" value="1"/>
</dbReference>
<dbReference type="CDD" id="cd18809">
    <property type="entry name" value="SF1_C_RecD"/>
    <property type="match status" value="1"/>
</dbReference>
<dbReference type="Gene3D" id="3.40.50.300">
    <property type="entry name" value="P-loop containing nucleotide triphosphate hydrolases"/>
    <property type="match status" value="1"/>
</dbReference>
<dbReference type="EMBL" id="PFBG01000001">
    <property type="protein sequence ID" value="PIR86226.1"/>
    <property type="molecule type" value="Genomic_DNA"/>
</dbReference>
<dbReference type="Pfam" id="PF05970">
    <property type="entry name" value="PIF1"/>
    <property type="match status" value="1"/>
</dbReference>
<dbReference type="InterPro" id="IPR003593">
    <property type="entry name" value="AAA+_ATPase"/>
</dbReference>
<dbReference type="PANTHER" id="PTHR47642:SF5">
    <property type="entry name" value="ATP-DEPENDENT DNA HELICASE"/>
    <property type="match status" value="1"/>
</dbReference>
<protein>
    <submittedName>
        <fullName evidence="2">AAA family ATPase</fullName>
    </submittedName>
</protein>
<dbReference type="InterPro" id="IPR029491">
    <property type="entry name" value="Helicase_HTH"/>
</dbReference>
<dbReference type="InterPro" id="IPR010285">
    <property type="entry name" value="DNA_helicase_pif1-like_DEAD"/>
</dbReference>
<evidence type="ECO:0000313" key="3">
    <source>
        <dbReference type="Proteomes" id="UP000229612"/>
    </source>
</evidence>
<dbReference type="Gene3D" id="1.10.10.1390">
    <property type="entry name" value="ATP-dependent DNA helicase RecQ"/>
    <property type="match status" value="1"/>
</dbReference>
<dbReference type="AlphaFoldDB" id="A0A2H0UKL4"/>
<dbReference type="SMART" id="SM00382">
    <property type="entry name" value="AAA"/>
    <property type="match status" value="1"/>
</dbReference>
<name>A0A2H0UKL4_9BACT</name>
<dbReference type="Proteomes" id="UP000229612">
    <property type="component" value="Unassembled WGS sequence"/>
</dbReference>
<dbReference type="Pfam" id="PF14493">
    <property type="entry name" value="HTH_40"/>
    <property type="match status" value="1"/>
</dbReference>
<gene>
    <name evidence="2" type="ORF">COU14_00020</name>
</gene>
<dbReference type="GO" id="GO:0003678">
    <property type="term" value="F:DNA helicase activity"/>
    <property type="evidence" value="ECO:0007669"/>
    <property type="project" value="InterPro"/>
</dbReference>
<evidence type="ECO:0000313" key="2">
    <source>
        <dbReference type="EMBL" id="PIR86226.1"/>
    </source>
</evidence>
<reference evidence="3" key="1">
    <citation type="submission" date="2017-09" db="EMBL/GenBank/DDBJ databases">
        <title>Depth-based differentiation of microbial function through sediment-hosted aquifers and enrichment of novel symbionts in the deep terrestrial subsurface.</title>
        <authorList>
            <person name="Probst A.J."/>
            <person name="Ladd B."/>
            <person name="Jarett J.K."/>
            <person name="Geller-Mcgrath D.E."/>
            <person name="Sieber C.M.K."/>
            <person name="Emerson J.B."/>
            <person name="Anantharaman K."/>
            <person name="Thomas B.C."/>
            <person name="Malmstrom R."/>
            <person name="Stieglmeier M."/>
            <person name="Klingl A."/>
            <person name="Woyke T."/>
            <person name="Ryan C.M."/>
            <person name="Banfield J.F."/>
        </authorList>
    </citation>
    <scope>NUCLEOTIDE SEQUENCE [LARGE SCALE GENOMIC DNA]</scope>
</reference>
<evidence type="ECO:0000259" key="1">
    <source>
        <dbReference type="SMART" id="SM00382"/>
    </source>
</evidence>
<accession>A0A2H0UKL4</accession>
<dbReference type="GO" id="GO:0006281">
    <property type="term" value="P:DNA repair"/>
    <property type="evidence" value="ECO:0007669"/>
    <property type="project" value="InterPro"/>
</dbReference>
<feature type="domain" description="AAA+ ATPase" evidence="1">
    <location>
        <begin position="18"/>
        <end position="165"/>
    </location>
</feature>
<dbReference type="GO" id="GO:0000723">
    <property type="term" value="P:telomere maintenance"/>
    <property type="evidence" value="ECO:0007669"/>
    <property type="project" value="InterPro"/>
</dbReference>
<organism evidence="2 3">
    <name type="scientific">Candidatus Kaiserbacteria bacterium CG10_big_fil_rev_8_21_14_0_10_44_10</name>
    <dbReference type="NCBI Taxonomy" id="1974606"/>
    <lineage>
        <taxon>Bacteria</taxon>
        <taxon>Candidatus Kaiseribacteriota</taxon>
    </lineage>
</organism>
<sequence>MVNLYPMTQNAALDILKTGANVFLTGEPGAGKTFVINQYIAWLEAAGLSVAVTASTGIAATHIGGMTIHSWSGIGIRDTLTQYDLDKISTNEKVTRRAKKANVLVIDEVSMLDGKILDMVNLVLKTVRQREEPFGGIQVVFVGDFFQLPPVTRRGDSMLYSFQSRAWSDAQLLTCYLSEQHRQEDSLFLGLLKSIRLNQVEEDHYTLLSEQTSISYENIEPTKLYTHNADVDTFNNQKLRELAGHAKTFRMHGKGGRVLVESLMRNCLSPETLELKEEAMVMFTKNNFEKGYVNGTLGRVIDFDRTDGWPIVKTSDGRTIKAESTSWEVAEDGKVRATIEQVPLRLAWGITVHKSQGMSLDAAEIDLSKAFVYGQGYVALSRVRALAGLKLSGMNPNALSVDPRVVAQDVRFKDDSQSAEDVFNEMSDEELLKLHTNFVKAGGGKLPKPEEVKAVEAGERVKKESTHEITKRMLLEKMSVDEIAKSRKMAASTIWSHVEDLINQEQLLRAEIAHLTPTDWEQTWPHMQKAIEEVGDEKLKPIFEYLKEKYDYDQVRLGRIYWRLTTK</sequence>
<comment type="caution">
    <text evidence="2">The sequence shown here is derived from an EMBL/GenBank/DDBJ whole genome shotgun (WGS) entry which is preliminary data.</text>
</comment>
<dbReference type="Gene3D" id="2.30.30.940">
    <property type="match status" value="1"/>
</dbReference>
<dbReference type="InterPro" id="IPR051055">
    <property type="entry name" value="PIF1_helicase"/>
</dbReference>
<dbReference type="InterPro" id="IPR027417">
    <property type="entry name" value="P-loop_NTPase"/>
</dbReference>
<dbReference type="SUPFAM" id="SSF52540">
    <property type="entry name" value="P-loop containing nucleoside triphosphate hydrolases"/>
    <property type="match status" value="2"/>
</dbReference>
<dbReference type="PANTHER" id="PTHR47642">
    <property type="entry name" value="ATP-DEPENDENT DNA HELICASE"/>
    <property type="match status" value="1"/>
</dbReference>
<proteinExistence type="predicted"/>